<dbReference type="Gene3D" id="2.60.40.200">
    <property type="entry name" value="Superoxide dismutase, copper/zinc binding domain"/>
    <property type="match status" value="1"/>
</dbReference>
<dbReference type="CDD" id="cd00305">
    <property type="entry name" value="Cu-Zn_Superoxide_Dismutase"/>
    <property type="match status" value="1"/>
</dbReference>
<dbReference type="Pfam" id="PF00080">
    <property type="entry name" value="Sod_Cu"/>
    <property type="match status" value="1"/>
</dbReference>
<dbReference type="InterPro" id="IPR036423">
    <property type="entry name" value="SOD-like_Cu/Zn_dom_sf"/>
</dbReference>
<evidence type="ECO:0000256" key="3">
    <source>
        <dbReference type="RuleBase" id="RU000393"/>
    </source>
</evidence>
<dbReference type="GO" id="GO:0005507">
    <property type="term" value="F:copper ion binding"/>
    <property type="evidence" value="ECO:0007669"/>
    <property type="project" value="InterPro"/>
</dbReference>
<keyword evidence="3" id="KW-0560">Oxidoreductase</keyword>
<dbReference type="InterPro" id="IPR018152">
    <property type="entry name" value="SOD_Cu/Zn_BS"/>
</dbReference>
<keyword evidence="3" id="KW-0186">Copper</keyword>
<evidence type="ECO:0000256" key="2">
    <source>
        <dbReference type="ARBA" id="ARBA00024900"/>
    </source>
</evidence>
<feature type="signal peptide" evidence="4">
    <location>
        <begin position="1"/>
        <end position="22"/>
    </location>
</feature>
<comment type="cofactor">
    <cofactor evidence="3">
        <name>Zn(2+)</name>
        <dbReference type="ChEBI" id="CHEBI:29105"/>
    </cofactor>
    <text evidence="3">Binds 1 zinc ion per subunit.</text>
</comment>
<feature type="domain" description="Superoxide dismutase copper/zinc binding" evidence="5">
    <location>
        <begin position="39"/>
        <end position="174"/>
    </location>
</feature>
<dbReference type="SUPFAM" id="SSF49329">
    <property type="entry name" value="Cu,Zn superoxide dismutase-like"/>
    <property type="match status" value="1"/>
</dbReference>
<evidence type="ECO:0000313" key="6">
    <source>
        <dbReference type="EMBL" id="KKZ10801.1"/>
    </source>
</evidence>
<protein>
    <recommendedName>
        <fullName evidence="3">Superoxide dismutase [Cu-Zn]</fullName>
        <ecNumber evidence="3">1.15.1.1</ecNumber>
    </recommendedName>
</protein>
<evidence type="ECO:0000259" key="5">
    <source>
        <dbReference type="Pfam" id="PF00080"/>
    </source>
</evidence>
<organism evidence="6 7">
    <name type="scientific">Candidatus Synechococcus spongiarum SP3</name>
    <dbReference type="NCBI Taxonomy" id="1604020"/>
    <lineage>
        <taxon>Bacteria</taxon>
        <taxon>Bacillati</taxon>
        <taxon>Cyanobacteriota</taxon>
        <taxon>Cyanophyceae</taxon>
        <taxon>Synechococcales</taxon>
        <taxon>Synechococcaceae</taxon>
        <taxon>Synechococcus</taxon>
    </lineage>
</organism>
<dbReference type="InterPro" id="IPR024134">
    <property type="entry name" value="SOD_Cu/Zn_/chaperone"/>
</dbReference>
<keyword evidence="3" id="KW-0479">Metal-binding</keyword>
<comment type="caution">
    <text evidence="6">The sequence shown here is derived from an EMBL/GenBank/DDBJ whole genome shotgun (WGS) entry which is preliminary data.</text>
</comment>
<sequence>MKALFIAATVLALTVSPPAAFAGKTATATAEIVNVAGDVIGEAVFEQTPTGVLIFVEARDLPPGPHGIHLHAVGSCTPDFNAAAGHINPGKVAHGLRHPDGPDNGDLPNLYVAADGTVQAEFFTTRVSIRGRAGRRRPALLDENGSAIIIHDMPDDHVSQPIGGAGGRIGCGVVKGP</sequence>
<dbReference type="PATRIC" id="fig|1604020.3.peg.2156"/>
<proteinExistence type="inferred from homology"/>
<keyword evidence="3" id="KW-0862">Zinc</keyword>
<dbReference type="EMBL" id="JXQG01000077">
    <property type="protein sequence ID" value="KKZ10801.1"/>
    <property type="molecule type" value="Genomic_DNA"/>
</dbReference>
<gene>
    <name evidence="6" type="ORF">TE42_09495</name>
</gene>
<dbReference type="PRINTS" id="PR00068">
    <property type="entry name" value="CUZNDISMTASE"/>
</dbReference>
<dbReference type="EC" id="1.15.1.1" evidence="3"/>
<dbReference type="GO" id="GO:0004784">
    <property type="term" value="F:superoxide dismutase activity"/>
    <property type="evidence" value="ECO:0007669"/>
    <property type="project" value="UniProtKB-EC"/>
</dbReference>
<name>A0A0G2HJ53_9SYNE</name>
<dbReference type="Proteomes" id="UP000035067">
    <property type="component" value="Unassembled WGS sequence"/>
</dbReference>
<comment type="function">
    <text evidence="2">Destroys radicals which are normally produced within the cells and which are toxic to biological systems. May play a role in favoring mycobacterial survival in phagocytes.</text>
</comment>
<reference evidence="6 7" key="1">
    <citation type="submission" date="2015-01" db="EMBL/GenBank/DDBJ databases">
        <title>Lifestyle Evolution in Cyanobacterial Symbionts of Sponges.</title>
        <authorList>
            <person name="Burgsdorf I."/>
            <person name="Slaby B.M."/>
            <person name="Handley K.M."/>
            <person name="Haber M."/>
            <person name="Blom J."/>
            <person name="Marshall C.W."/>
            <person name="Gilbert J.A."/>
            <person name="Hentschel U."/>
            <person name="Steindler L."/>
        </authorList>
    </citation>
    <scope>NUCLEOTIDE SEQUENCE [LARGE SCALE GENOMIC DNA]</scope>
    <source>
        <strain evidence="6">SP3</strain>
    </source>
</reference>
<evidence type="ECO:0000256" key="1">
    <source>
        <dbReference type="ARBA" id="ARBA00010457"/>
    </source>
</evidence>
<dbReference type="PROSITE" id="PS00332">
    <property type="entry name" value="SOD_CU_ZN_2"/>
    <property type="match status" value="1"/>
</dbReference>
<dbReference type="AlphaFoldDB" id="A0A0G2HJ53"/>
<comment type="cofactor">
    <cofactor evidence="3">
        <name>Cu cation</name>
        <dbReference type="ChEBI" id="CHEBI:23378"/>
    </cofactor>
    <text evidence="3">Binds 1 copper ion per subunit.</text>
</comment>
<feature type="chain" id="PRO_5002545224" description="Superoxide dismutase [Cu-Zn]" evidence="4">
    <location>
        <begin position="23"/>
        <end position="177"/>
    </location>
</feature>
<dbReference type="PROSITE" id="PS00087">
    <property type="entry name" value="SOD_CU_ZN_1"/>
    <property type="match status" value="1"/>
</dbReference>
<dbReference type="InterPro" id="IPR001424">
    <property type="entry name" value="SOD_Cu_Zn_dom"/>
</dbReference>
<keyword evidence="4" id="KW-0732">Signal</keyword>
<comment type="catalytic activity">
    <reaction evidence="3">
        <text>2 superoxide + 2 H(+) = H2O2 + O2</text>
        <dbReference type="Rhea" id="RHEA:20696"/>
        <dbReference type="ChEBI" id="CHEBI:15378"/>
        <dbReference type="ChEBI" id="CHEBI:15379"/>
        <dbReference type="ChEBI" id="CHEBI:16240"/>
        <dbReference type="ChEBI" id="CHEBI:18421"/>
        <dbReference type="EC" id="1.15.1.1"/>
    </reaction>
</comment>
<dbReference type="PANTHER" id="PTHR10003">
    <property type="entry name" value="SUPEROXIDE DISMUTASE CU-ZN -RELATED"/>
    <property type="match status" value="1"/>
</dbReference>
<comment type="similarity">
    <text evidence="1 3">Belongs to the Cu-Zn superoxide dismutase family.</text>
</comment>
<accession>A0A0G2HJ53</accession>
<evidence type="ECO:0000256" key="4">
    <source>
        <dbReference type="SAM" id="SignalP"/>
    </source>
</evidence>
<evidence type="ECO:0000313" key="7">
    <source>
        <dbReference type="Proteomes" id="UP000035067"/>
    </source>
</evidence>